<evidence type="ECO:0000259" key="5">
    <source>
        <dbReference type="PROSITE" id="PS01124"/>
    </source>
</evidence>
<dbReference type="SUPFAM" id="SSF46689">
    <property type="entry name" value="Homeodomain-like"/>
    <property type="match status" value="2"/>
</dbReference>
<name>A0ABQ4EI87_9ACTN</name>
<sequence>MRDALSSLLQDVRPEGVIFDRSTVRPPWSLRVVEAAPLTLLTMLGGEAWLRPDGGAPVPLRHRDVALVVGTAPYEVADAPETTPLVVVHGNDHCTTPDGLAVDEGLPMCRMDGDPARSVVLKGTYRIRGSVARRVLTALPRVALVPADPAGSPTMQMIVQEIGRDKPGQRVVLDRLLDLLLVATLRDWFDRPGSCTPRWYHAHGDLVVGPALRLLHDDPAHPWTVATLAAKIGISRAAFAKRFTELVGQAPMAYLADWRTCLAADLLRQTDATVDAIARQVGYANGYALSVAFKRTQGVRPSEHRAASRTPVPGPETVDR</sequence>
<dbReference type="InterPro" id="IPR009057">
    <property type="entry name" value="Homeodomain-like_sf"/>
</dbReference>
<accession>A0ABQ4EI87</accession>
<evidence type="ECO:0000256" key="4">
    <source>
        <dbReference type="SAM" id="MobiDB-lite"/>
    </source>
</evidence>
<dbReference type="PANTHER" id="PTHR46796">
    <property type="entry name" value="HTH-TYPE TRANSCRIPTIONAL ACTIVATOR RHAS-RELATED"/>
    <property type="match status" value="1"/>
</dbReference>
<evidence type="ECO:0000256" key="2">
    <source>
        <dbReference type="ARBA" id="ARBA00023125"/>
    </source>
</evidence>
<evidence type="ECO:0000313" key="6">
    <source>
        <dbReference type="EMBL" id="GIG93932.1"/>
    </source>
</evidence>
<dbReference type="Proteomes" id="UP000621500">
    <property type="component" value="Unassembled WGS sequence"/>
</dbReference>
<evidence type="ECO:0000256" key="1">
    <source>
        <dbReference type="ARBA" id="ARBA00023015"/>
    </source>
</evidence>
<dbReference type="SMART" id="SM00342">
    <property type="entry name" value="HTH_ARAC"/>
    <property type="match status" value="1"/>
</dbReference>
<reference evidence="6 7" key="1">
    <citation type="submission" date="2021-01" db="EMBL/GenBank/DDBJ databases">
        <title>Whole genome shotgun sequence of Plantactinospora mayteni NBRC 109088.</title>
        <authorList>
            <person name="Komaki H."/>
            <person name="Tamura T."/>
        </authorList>
    </citation>
    <scope>NUCLEOTIDE SEQUENCE [LARGE SCALE GENOMIC DNA]</scope>
    <source>
        <strain evidence="6 7">NBRC 109088</strain>
    </source>
</reference>
<proteinExistence type="predicted"/>
<evidence type="ECO:0000256" key="3">
    <source>
        <dbReference type="ARBA" id="ARBA00023163"/>
    </source>
</evidence>
<feature type="region of interest" description="Disordered" evidence="4">
    <location>
        <begin position="300"/>
        <end position="320"/>
    </location>
</feature>
<dbReference type="InterPro" id="IPR018060">
    <property type="entry name" value="HTH_AraC"/>
</dbReference>
<gene>
    <name evidence="6" type="ORF">Pma05_05050</name>
</gene>
<keyword evidence="7" id="KW-1185">Reference proteome</keyword>
<dbReference type="InterPro" id="IPR032783">
    <property type="entry name" value="AraC_lig"/>
</dbReference>
<dbReference type="PROSITE" id="PS01124">
    <property type="entry name" value="HTH_ARAC_FAMILY_2"/>
    <property type="match status" value="1"/>
</dbReference>
<dbReference type="Pfam" id="PF12833">
    <property type="entry name" value="HTH_18"/>
    <property type="match status" value="1"/>
</dbReference>
<dbReference type="EMBL" id="BONX01000003">
    <property type="protein sequence ID" value="GIG93932.1"/>
    <property type="molecule type" value="Genomic_DNA"/>
</dbReference>
<dbReference type="RefSeq" id="WP_203855605.1">
    <property type="nucleotide sequence ID" value="NZ_BAAAZQ010000002.1"/>
</dbReference>
<keyword evidence="1" id="KW-0805">Transcription regulation</keyword>
<keyword evidence="3" id="KW-0804">Transcription</keyword>
<protein>
    <submittedName>
        <fullName evidence="6">AraC family transcriptional regulator</fullName>
    </submittedName>
</protein>
<dbReference type="InterPro" id="IPR050204">
    <property type="entry name" value="AraC_XylS_family_regulators"/>
</dbReference>
<evidence type="ECO:0000313" key="7">
    <source>
        <dbReference type="Proteomes" id="UP000621500"/>
    </source>
</evidence>
<dbReference type="Pfam" id="PF12852">
    <property type="entry name" value="Cupin_6"/>
    <property type="match status" value="1"/>
</dbReference>
<organism evidence="6 7">
    <name type="scientific">Plantactinospora mayteni</name>
    <dbReference type="NCBI Taxonomy" id="566021"/>
    <lineage>
        <taxon>Bacteria</taxon>
        <taxon>Bacillati</taxon>
        <taxon>Actinomycetota</taxon>
        <taxon>Actinomycetes</taxon>
        <taxon>Micromonosporales</taxon>
        <taxon>Micromonosporaceae</taxon>
        <taxon>Plantactinospora</taxon>
    </lineage>
</organism>
<feature type="domain" description="HTH araC/xylS-type" evidence="5">
    <location>
        <begin position="209"/>
        <end position="307"/>
    </location>
</feature>
<keyword evidence="2" id="KW-0238">DNA-binding</keyword>
<comment type="caution">
    <text evidence="6">The sequence shown here is derived from an EMBL/GenBank/DDBJ whole genome shotgun (WGS) entry which is preliminary data.</text>
</comment>
<dbReference type="Gene3D" id="1.10.10.60">
    <property type="entry name" value="Homeodomain-like"/>
    <property type="match status" value="2"/>
</dbReference>
<dbReference type="PANTHER" id="PTHR46796:SF13">
    <property type="entry name" value="HTH-TYPE TRANSCRIPTIONAL ACTIVATOR RHAS"/>
    <property type="match status" value="1"/>
</dbReference>